<dbReference type="InterPro" id="IPR007140">
    <property type="entry name" value="DUF350"/>
</dbReference>
<comment type="similarity">
    <text evidence="2">Belongs to the UPF0719 family.</text>
</comment>
<evidence type="ECO:0000313" key="8">
    <source>
        <dbReference type="EMBL" id="NYZ24090.1"/>
    </source>
</evidence>
<name>A0ABX2TIC4_9PROT</name>
<feature type="transmembrane region" description="Helical" evidence="7">
    <location>
        <begin position="47"/>
        <end position="67"/>
    </location>
</feature>
<sequence length="136" mass="13695">MTALSALGAGLTVLLPQFILTLAMLAIGVTLHTLVTPYRERELVNQGNAAAGITMTGAMIAMAIPLAATLANHTAYLDILVWGAVAVLLQLSAFGIAFALVGDLRRKIEAGNTAAASVVAGVQVAVALVNAGAMAG</sequence>
<protein>
    <submittedName>
        <fullName evidence="8">DUF350 domain-containing protein</fullName>
    </submittedName>
</protein>
<evidence type="ECO:0000313" key="9">
    <source>
        <dbReference type="Proteomes" id="UP000584642"/>
    </source>
</evidence>
<keyword evidence="6 7" id="KW-0472">Membrane</keyword>
<evidence type="ECO:0000256" key="4">
    <source>
        <dbReference type="ARBA" id="ARBA00022692"/>
    </source>
</evidence>
<keyword evidence="3" id="KW-1003">Cell membrane</keyword>
<evidence type="ECO:0000256" key="6">
    <source>
        <dbReference type="ARBA" id="ARBA00023136"/>
    </source>
</evidence>
<evidence type="ECO:0000256" key="1">
    <source>
        <dbReference type="ARBA" id="ARBA00004651"/>
    </source>
</evidence>
<dbReference type="RefSeq" id="WP_180285867.1">
    <property type="nucleotide sequence ID" value="NZ_JABFDB010000035.1"/>
</dbReference>
<evidence type="ECO:0000256" key="3">
    <source>
        <dbReference type="ARBA" id="ARBA00022475"/>
    </source>
</evidence>
<keyword evidence="9" id="KW-1185">Reference proteome</keyword>
<gene>
    <name evidence="8" type="ORF">HND93_30675</name>
</gene>
<evidence type="ECO:0000256" key="5">
    <source>
        <dbReference type="ARBA" id="ARBA00022989"/>
    </source>
</evidence>
<feature type="transmembrane region" description="Helical" evidence="7">
    <location>
        <begin position="14"/>
        <end position="35"/>
    </location>
</feature>
<organism evidence="8 9">
    <name type="scientific">Azospirillum oleiclasticum</name>
    <dbReference type="NCBI Taxonomy" id="2735135"/>
    <lineage>
        <taxon>Bacteria</taxon>
        <taxon>Pseudomonadati</taxon>
        <taxon>Pseudomonadota</taxon>
        <taxon>Alphaproteobacteria</taxon>
        <taxon>Rhodospirillales</taxon>
        <taxon>Azospirillaceae</taxon>
        <taxon>Azospirillum</taxon>
    </lineage>
</organism>
<dbReference type="PANTHER" id="PTHR40043">
    <property type="entry name" value="UPF0719 INNER MEMBRANE PROTEIN YJFL"/>
    <property type="match status" value="1"/>
</dbReference>
<evidence type="ECO:0000256" key="2">
    <source>
        <dbReference type="ARBA" id="ARBA00005779"/>
    </source>
</evidence>
<comment type="subcellular location">
    <subcellularLocation>
        <location evidence="1">Cell membrane</location>
        <topology evidence="1">Multi-pass membrane protein</topology>
    </subcellularLocation>
</comment>
<evidence type="ECO:0000256" key="7">
    <source>
        <dbReference type="SAM" id="Phobius"/>
    </source>
</evidence>
<dbReference type="Proteomes" id="UP000584642">
    <property type="component" value="Unassembled WGS sequence"/>
</dbReference>
<accession>A0ABX2TIC4</accession>
<dbReference type="PANTHER" id="PTHR40043:SF1">
    <property type="entry name" value="UPF0719 INNER MEMBRANE PROTEIN YJFL"/>
    <property type="match status" value="1"/>
</dbReference>
<keyword evidence="4 7" id="KW-0812">Transmembrane</keyword>
<keyword evidence="5 7" id="KW-1133">Transmembrane helix</keyword>
<reference evidence="8 9" key="1">
    <citation type="submission" date="2020-05" db="EMBL/GenBank/DDBJ databases">
        <title>Azospirillum oleiclasticum sp. nov, a nitrogen-fixing and heavy crude oil-emulsifying bacterium isolated from the crude oil of Yumen Oilfield.</title>
        <authorList>
            <person name="Wu D."/>
            <person name="Cai M."/>
            <person name="Zhang X."/>
        </authorList>
    </citation>
    <scope>NUCLEOTIDE SEQUENCE [LARGE SCALE GENOMIC DNA]</scope>
    <source>
        <strain evidence="8 9">ROY-1-1-2</strain>
    </source>
</reference>
<proteinExistence type="inferred from homology"/>
<dbReference type="Pfam" id="PF03994">
    <property type="entry name" value="DUF350"/>
    <property type="match status" value="1"/>
</dbReference>
<comment type="caution">
    <text evidence="8">The sequence shown here is derived from an EMBL/GenBank/DDBJ whole genome shotgun (WGS) entry which is preliminary data.</text>
</comment>
<dbReference type="EMBL" id="JABFDB010000035">
    <property type="protein sequence ID" value="NYZ24090.1"/>
    <property type="molecule type" value="Genomic_DNA"/>
</dbReference>
<feature type="transmembrane region" description="Helical" evidence="7">
    <location>
        <begin position="79"/>
        <end position="101"/>
    </location>
</feature>
<feature type="transmembrane region" description="Helical" evidence="7">
    <location>
        <begin position="113"/>
        <end position="135"/>
    </location>
</feature>